<reference evidence="2 3" key="1">
    <citation type="journal article" date="2019" name="Sci. Rep.">
        <title>Orb-weaving spider Araneus ventricosus genome elucidates the spidroin gene catalogue.</title>
        <authorList>
            <person name="Kono N."/>
            <person name="Nakamura H."/>
            <person name="Ohtoshi R."/>
            <person name="Moran D.A.P."/>
            <person name="Shinohara A."/>
            <person name="Yoshida Y."/>
            <person name="Fujiwara M."/>
            <person name="Mori M."/>
            <person name="Tomita M."/>
            <person name="Arakawa K."/>
        </authorList>
    </citation>
    <scope>NUCLEOTIDE SEQUENCE [LARGE SCALE GENOMIC DNA]</scope>
</reference>
<protein>
    <submittedName>
        <fullName evidence="2">Uncharacterized protein</fullName>
    </submittedName>
</protein>
<comment type="caution">
    <text evidence="2">The sequence shown here is derived from an EMBL/GenBank/DDBJ whole genome shotgun (WGS) entry which is preliminary data.</text>
</comment>
<dbReference type="OrthoDB" id="361020at2759"/>
<evidence type="ECO:0000313" key="2">
    <source>
        <dbReference type="EMBL" id="GBM67884.1"/>
    </source>
</evidence>
<feature type="compositionally biased region" description="Polar residues" evidence="1">
    <location>
        <begin position="97"/>
        <end position="106"/>
    </location>
</feature>
<accession>A0A4Y2HR30</accession>
<name>A0A4Y2HR30_ARAVE</name>
<feature type="region of interest" description="Disordered" evidence="1">
    <location>
        <begin position="82"/>
        <end position="106"/>
    </location>
</feature>
<gene>
    <name evidence="2" type="ORF">AVEN_150309_1</name>
</gene>
<keyword evidence="3" id="KW-1185">Reference proteome</keyword>
<dbReference type="EMBL" id="BGPR01002110">
    <property type="protein sequence ID" value="GBM67884.1"/>
    <property type="molecule type" value="Genomic_DNA"/>
</dbReference>
<feature type="compositionally biased region" description="Basic and acidic residues" evidence="1">
    <location>
        <begin position="83"/>
        <end position="95"/>
    </location>
</feature>
<proteinExistence type="predicted"/>
<evidence type="ECO:0000256" key="1">
    <source>
        <dbReference type="SAM" id="MobiDB-lite"/>
    </source>
</evidence>
<evidence type="ECO:0000313" key="3">
    <source>
        <dbReference type="Proteomes" id="UP000499080"/>
    </source>
</evidence>
<dbReference type="AlphaFoldDB" id="A0A4Y2HR30"/>
<sequence length="106" mass="12102">MAELLDFENQMYLELFHDDALVVLAKGLNFTKLLNYGEKLKVYFLCSQWIGGRTSIFDFTQERKEAFEFLIKKRAHLVLPEGIDGKSGDHPDLERGSSITSDTVNS</sequence>
<organism evidence="2 3">
    <name type="scientific">Araneus ventricosus</name>
    <name type="common">Orbweaver spider</name>
    <name type="synonym">Epeira ventricosa</name>
    <dbReference type="NCBI Taxonomy" id="182803"/>
    <lineage>
        <taxon>Eukaryota</taxon>
        <taxon>Metazoa</taxon>
        <taxon>Ecdysozoa</taxon>
        <taxon>Arthropoda</taxon>
        <taxon>Chelicerata</taxon>
        <taxon>Arachnida</taxon>
        <taxon>Araneae</taxon>
        <taxon>Araneomorphae</taxon>
        <taxon>Entelegynae</taxon>
        <taxon>Araneoidea</taxon>
        <taxon>Araneidae</taxon>
        <taxon>Araneus</taxon>
    </lineage>
</organism>
<dbReference type="Proteomes" id="UP000499080">
    <property type="component" value="Unassembled WGS sequence"/>
</dbReference>